<dbReference type="InterPro" id="IPR032805">
    <property type="entry name" value="Wax_synthase_dom"/>
</dbReference>
<evidence type="ECO:0000256" key="1">
    <source>
        <dbReference type="ARBA" id="ARBA00004141"/>
    </source>
</evidence>
<keyword evidence="11" id="KW-1185">Reference proteome</keyword>
<gene>
    <name evidence="10" type="ORF">MELLADRAFT_70868</name>
</gene>
<dbReference type="Proteomes" id="UP000001072">
    <property type="component" value="Unassembled WGS sequence"/>
</dbReference>
<accession>F4R8X7</accession>
<organism evidence="11">
    <name type="scientific">Melampsora larici-populina (strain 98AG31 / pathotype 3-4-7)</name>
    <name type="common">Poplar leaf rust fungus</name>
    <dbReference type="NCBI Taxonomy" id="747676"/>
    <lineage>
        <taxon>Eukaryota</taxon>
        <taxon>Fungi</taxon>
        <taxon>Dikarya</taxon>
        <taxon>Basidiomycota</taxon>
        <taxon>Pucciniomycotina</taxon>
        <taxon>Pucciniomycetes</taxon>
        <taxon>Pucciniales</taxon>
        <taxon>Melampsoraceae</taxon>
        <taxon>Melampsora</taxon>
    </lineage>
</organism>
<dbReference type="GO" id="GO:0008374">
    <property type="term" value="F:O-acyltransferase activity"/>
    <property type="evidence" value="ECO:0007669"/>
    <property type="project" value="InterPro"/>
</dbReference>
<dbReference type="EMBL" id="GL883093">
    <property type="protein sequence ID" value="EGG10886.1"/>
    <property type="molecule type" value="Genomic_DNA"/>
</dbReference>
<evidence type="ECO:0000313" key="11">
    <source>
        <dbReference type="Proteomes" id="UP000001072"/>
    </source>
</evidence>
<dbReference type="PANTHER" id="PTHR31595">
    <property type="entry name" value="LONG-CHAIN-ALCOHOL O-FATTY-ACYLTRANSFERASE 3-RELATED"/>
    <property type="match status" value="1"/>
</dbReference>
<dbReference type="Pfam" id="PF13813">
    <property type="entry name" value="MBOAT_2"/>
    <property type="match status" value="1"/>
</dbReference>
<sequence>MCDLNRFQHAYNSPHTATSLSWFWGKGWHQLFRRNFLMCGGLPASAMAKKLGGGSKIQRICGLFGCFFVSGLLHEFIAHIMARKPHPFTHVYFKEFPAAFAYFLVQPIGILLEPYIIPHIPGKVGGGWLWVLVFTLLTATPFSKQYAYNFRFVDHGYKPVNEWNVWTVLLGDFLKR</sequence>
<reference evidence="11" key="1">
    <citation type="journal article" date="2011" name="Proc. Natl. Acad. Sci. U.S.A.">
        <title>Obligate biotrophy features unraveled by the genomic analysis of rust fungi.</title>
        <authorList>
            <person name="Duplessis S."/>
            <person name="Cuomo C.A."/>
            <person name="Lin Y.-C."/>
            <person name="Aerts A."/>
            <person name="Tisserant E."/>
            <person name="Veneault-Fourrey C."/>
            <person name="Joly D.L."/>
            <person name="Hacquard S."/>
            <person name="Amselem J."/>
            <person name="Cantarel B.L."/>
            <person name="Chiu R."/>
            <person name="Coutinho P.M."/>
            <person name="Feau N."/>
            <person name="Field M."/>
            <person name="Frey P."/>
            <person name="Gelhaye E."/>
            <person name="Goldberg J."/>
            <person name="Grabherr M.G."/>
            <person name="Kodira C.D."/>
            <person name="Kohler A."/>
            <person name="Kuees U."/>
            <person name="Lindquist E.A."/>
            <person name="Lucas S.M."/>
            <person name="Mago R."/>
            <person name="Mauceli E."/>
            <person name="Morin E."/>
            <person name="Murat C."/>
            <person name="Pangilinan J.L."/>
            <person name="Park R."/>
            <person name="Pearson M."/>
            <person name="Quesneville H."/>
            <person name="Rouhier N."/>
            <person name="Sakthikumar S."/>
            <person name="Salamov A.A."/>
            <person name="Schmutz J."/>
            <person name="Selles B."/>
            <person name="Shapiro H."/>
            <person name="Tanguay P."/>
            <person name="Tuskan G.A."/>
            <person name="Henrissat B."/>
            <person name="Van de Peer Y."/>
            <person name="Rouze P."/>
            <person name="Ellis J.G."/>
            <person name="Dodds P.N."/>
            <person name="Schein J.E."/>
            <person name="Zhong S."/>
            <person name="Hamelin R.C."/>
            <person name="Grigoriev I.V."/>
            <person name="Szabo L.J."/>
            <person name="Martin F."/>
        </authorList>
    </citation>
    <scope>NUCLEOTIDE SEQUENCE [LARGE SCALE GENOMIC DNA]</scope>
    <source>
        <strain evidence="11">98AG31 / pathotype 3-4-7</strain>
    </source>
</reference>
<comment type="similarity">
    <text evidence="3">Belongs to the wax synthase family.</text>
</comment>
<dbReference type="PANTHER" id="PTHR31595:SF57">
    <property type="entry name" value="OS04G0481900 PROTEIN"/>
    <property type="match status" value="1"/>
</dbReference>
<dbReference type="AlphaFoldDB" id="F4R8X7"/>
<dbReference type="InParanoid" id="F4R8X7"/>
<dbReference type="RefSeq" id="XP_007405488.1">
    <property type="nucleotide sequence ID" value="XM_007405426.1"/>
</dbReference>
<dbReference type="GeneID" id="18931659"/>
<name>F4R8X7_MELLP</name>
<keyword evidence="7 8" id="KW-0472">Membrane</keyword>
<dbReference type="HOGENOM" id="CLU_110359_0_0_1"/>
<keyword evidence="4" id="KW-0808">Transferase</keyword>
<comment type="pathway">
    <text evidence="2">Secondary metabolite biosynthesis.</text>
</comment>
<keyword evidence="5 8" id="KW-0812">Transmembrane</keyword>
<protein>
    <recommendedName>
        <fullName evidence="9">Wax synthase domain-containing protein</fullName>
    </recommendedName>
</protein>
<dbReference type="GO" id="GO:0006629">
    <property type="term" value="P:lipid metabolic process"/>
    <property type="evidence" value="ECO:0007669"/>
    <property type="project" value="InterPro"/>
</dbReference>
<evidence type="ECO:0000256" key="4">
    <source>
        <dbReference type="ARBA" id="ARBA00022679"/>
    </source>
</evidence>
<proteinExistence type="inferred from homology"/>
<keyword evidence="6 8" id="KW-1133">Transmembrane helix</keyword>
<dbReference type="OrthoDB" id="1077582at2759"/>
<evidence type="ECO:0000256" key="6">
    <source>
        <dbReference type="ARBA" id="ARBA00022989"/>
    </source>
</evidence>
<feature type="transmembrane region" description="Helical" evidence="8">
    <location>
        <begin position="99"/>
        <end position="118"/>
    </location>
</feature>
<dbReference type="InterPro" id="IPR044851">
    <property type="entry name" value="Wax_synthase"/>
</dbReference>
<evidence type="ECO:0000256" key="7">
    <source>
        <dbReference type="ARBA" id="ARBA00023136"/>
    </source>
</evidence>
<dbReference type="VEuPathDB" id="FungiDB:MELLADRAFT_70868"/>
<feature type="transmembrane region" description="Helical" evidence="8">
    <location>
        <begin position="124"/>
        <end position="142"/>
    </location>
</feature>
<feature type="domain" description="Wax synthase" evidence="9">
    <location>
        <begin position="9"/>
        <end position="86"/>
    </location>
</feature>
<feature type="transmembrane region" description="Helical" evidence="8">
    <location>
        <begin position="57"/>
        <end position="78"/>
    </location>
</feature>
<evidence type="ECO:0000256" key="5">
    <source>
        <dbReference type="ARBA" id="ARBA00022692"/>
    </source>
</evidence>
<evidence type="ECO:0000256" key="3">
    <source>
        <dbReference type="ARBA" id="ARBA00007282"/>
    </source>
</evidence>
<comment type="subcellular location">
    <subcellularLocation>
        <location evidence="1">Membrane</location>
        <topology evidence="1">Multi-pass membrane protein</topology>
    </subcellularLocation>
</comment>
<dbReference type="GO" id="GO:0016020">
    <property type="term" value="C:membrane"/>
    <property type="evidence" value="ECO:0007669"/>
    <property type="project" value="UniProtKB-SubCell"/>
</dbReference>
<evidence type="ECO:0000259" key="9">
    <source>
        <dbReference type="Pfam" id="PF13813"/>
    </source>
</evidence>
<evidence type="ECO:0000256" key="2">
    <source>
        <dbReference type="ARBA" id="ARBA00005179"/>
    </source>
</evidence>
<evidence type="ECO:0000256" key="8">
    <source>
        <dbReference type="SAM" id="Phobius"/>
    </source>
</evidence>
<evidence type="ECO:0000313" key="10">
    <source>
        <dbReference type="EMBL" id="EGG10886.1"/>
    </source>
</evidence>
<dbReference type="KEGG" id="mlr:MELLADRAFT_70868"/>